<gene>
    <name evidence="2" type="ORF">C8D91_0635</name>
</gene>
<comment type="caution">
    <text evidence="2">The sequence shown here is derived from an EMBL/GenBank/DDBJ whole genome shotgun (WGS) entry which is preliminary data.</text>
</comment>
<name>A0A4R6XYQ0_9GAMM</name>
<dbReference type="InterPro" id="IPR036514">
    <property type="entry name" value="SGNH_hydro_sf"/>
</dbReference>
<dbReference type="RefSeq" id="WP_099017616.1">
    <property type="nucleotide sequence ID" value="NZ_NIHB01000001.1"/>
</dbReference>
<dbReference type="SUPFAM" id="SSF52266">
    <property type="entry name" value="SGNH hydrolase"/>
    <property type="match status" value="1"/>
</dbReference>
<dbReference type="GO" id="GO:0016788">
    <property type="term" value="F:hydrolase activity, acting on ester bonds"/>
    <property type="evidence" value="ECO:0007669"/>
    <property type="project" value="UniProtKB-ARBA"/>
</dbReference>
<dbReference type="AlphaFoldDB" id="A0A4R6XYQ0"/>
<evidence type="ECO:0000256" key="1">
    <source>
        <dbReference type="SAM" id="Phobius"/>
    </source>
</evidence>
<sequence length="305" mass="34960">MDTQSSFTGFSKIFCYSLGISLVVFVVTAEWFLRAVVVKMPRSTPQLIDRVYQSKLTDVVAGDSQMYRAFVAEKSFINLAKRGNPIPAVDIVLRNYLLDKHPGKVVIQASPQLFAKPQLERNTQRYDQYFNIVSTPFKLYVFERGITEFMSAFDSMDQIMAAYHASNDEDLRANSQYWLKLTDQQRQQKTRSRVKHHLPYMDSDESKEFQAKYRQMVEFLISKGAEVCMVTPPVSELYLTYSRELAAFDAAMAFFTDVSSEYGITHVGHHQLNTNYPKEYFINQDHITPSASKEFAASVLGACFD</sequence>
<evidence type="ECO:0008006" key="4">
    <source>
        <dbReference type="Google" id="ProtNLM"/>
    </source>
</evidence>
<dbReference type="OrthoDB" id="7363850at2"/>
<protein>
    <recommendedName>
        <fullName evidence="4">DUF1574 domain-containing protein</fullName>
    </recommendedName>
</protein>
<evidence type="ECO:0000313" key="2">
    <source>
        <dbReference type="EMBL" id="TDR23769.1"/>
    </source>
</evidence>
<keyword evidence="1" id="KW-0472">Membrane</keyword>
<dbReference type="EMBL" id="SNZB01000001">
    <property type="protein sequence ID" value="TDR23769.1"/>
    <property type="molecule type" value="Genomic_DNA"/>
</dbReference>
<organism evidence="2 3">
    <name type="scientific">Marinicella litoralis</name>
    <dbReference type="NCBI Taxonomy" id="644220"/>
    <lineage>
        <taxon>Bacteria</taxon>
        <taxon>Pseudomonadati</taxon>
        <taxon>Pseudomonadota</taxon>
        <taxon>Gammaproteobacteria</taxon>
        <taxon>Lysobacterales</taxon>
        <taxon>Marinicellaceae</taxon>
        <taxon>Marinicella</taxon>
    </lineage>
</organism>
<feature type="transmembrane region" description="Helical" evidence="1">
    <location>
        <begin position="13"/>
        <end position="33"/>
    </location>
</feature>
<keyword evidence="3" id="KW-1185">Reference proteome</keyword>
<accession>A0A4R6XYQ0</accession>
<dbReference type="Gene3D" id="3.40.50.1110">
    <property type="entry name" value="SGNH hydrolase"/>
    <property type="match status" value="1"/>
</dbReference>
<proteinExistence type="predicted"/>
<keyword evidence="1" id="KW-1133">Transmembrane helix</keyword>
<reference evidence="2 3" key="1">
    <citation type="submission" date="2019-03" db="EMBL/GenBank/DDBJ databases">
        <title>Genomic Encyclopedia of Type Strains, Phase IV (KMG-IV): sequencing the most valuable type-strain genomes for metagenomic binning, comparative biology and taxonomic classification.</title>
        <authorList>
            <person name="Goeker M."/>
        </authorList>
    </citation>
    <scope>NUCLEOTIDE SEQUENCE [LARGE SCALE GENOMIC DNA]</scope>
    <source>
        <strain evidence="2 3">DSM 25488</strain>
    </source>
</reference>
<keyword evidence="1" id="KW-0812">Transmembrane</keyword>
<dbReference type="Proteomes" id="UP000295724">
    <property type="component" value="Unassembled WGS sequence"/>
</dbReference>
<evidence type="ECO:0000313" key="3">
    <source>
        <dbReference type="Proteomes" id="UP000295724"/>
    </source>
</evidence>